<dbReference type="PANTHER" id="PTHR12526">
    <property type="entry name" value="GLYCOSYLTRANSFERASE"/>
    <property type="match status" value="1"/>
</dbReference>
<protein>
    <submittedName>
        <fullName evidence="4">Glycosyltransferase</fullName>
        <ecNumber evidence="4">2.4.-.-</ecNumber>
    </submittedName>
</protein>
<accession>A0ABV2CJW3</accession>
<dbReference type="EMBL" id="JBEWLZ010000001">
    <property type="protein sequence ID" value="MET1488194.1"/>
    <property type="molecule type" value="Genomic_DNA"/>
</dbReference>
<evidence type="ECO:0000259" key="3">
    <source>
        <dbReference type="Pfam" id="PF13439"/>
    </source>
</evidence>
<dbReference type="Gene3D" id="3.40.50.2000">
    <property type="entry name" value="Glycogen Phosphorylase B"/>
    <property type="match status" value="2"/>
</dbReference>
<dbReference type="EC" id="2.4.-.-" evidence="4"/>
<dbReference type="PANTHER" id="PTHR12526:SF510">
    <property type="entry name" value="D-INOSITOL 3-PHOSPHATE GLYCOSYLTRANSFERASE"/>
    <property type="match status" value="1"/>
</dbReference>
<proteinExistence type="predicted"/>
<name>A0ABV2CJW3_9RHOO</name>
<evidence type="ECO:0000256" key="2">
    <source>
        <dbReference type="ARBA" id="ARBA00022679"/>
    </source>
</evidence>
<keyword evidence="5" id="KW-1185">Reference proteome</keyword>
<evidence type="ECO:0000313" key="5">
    <source>
        <dbReference type="Proteomes" id="UP001548590"/>
    </source>
</evidence>
<dbReference type="Pfam" id="PF13439">
    <property type="entry name" value="Glyco_transf_4"/>
    <property type="match status" value="1"/>
</dbReference>
<gene>
    <name evidence="4" type="ORF">ABVT11_00030</name>
</gene>
<comment type="caution">
    <text evidence="4">The sequence shown here is derived from an EMBL/GenBank/DDBJ whole genome shotgun (WGS) entry which is preliminary data.</text>
</comment>
<keyword evidence="1 4" id="KW-0328">Glycosyltransferase</keyword>
<dbReference type="RefSeq" id="WP_345926087.1">
    <property type="nucleotide sequence ID" value="NZ_JBDIVF010000003.1"/>
</dbReference>
<reference evidence="4 5" key="1">
    <citation type="submission" date="2024-07" db="EMBL/GenBank/DDBJ databases">
        <title>Uliginosibacterium paludis KCTC:42655.</title>
        <authorList>
            <person name="Kim M.K."/>
        </authorList>
    </citation>
    <scope>NUCLEOTIDE SEQUENCE [LARGE SCALE GENOMIC DNA]</scope>
    <source>
        <strain evidence="4 5">KCTC 42655</strain>
    </source>
</reference>
<dbReference type="Pfam" id="PF13692">
    <property type="entry name" value="Glyco_trans_1_4"/>
    <property type="match status" value="1"/>
</dbReference>
<feature type="domain" description="Glycosyltransferase subfamily 4-like N-terminal" evidence="3">
    <location>
        <begin position="13"/>
        <end position="168"/>
    </location>
</feature>
<organism evidence="4 5">
    <name type="scientific">Uliginosibacterium paludis</name>
    <dbReference type="NCBI Taxonomy" id="1615952"/>
    <lineage>
        <taxon>Bacteria</taxon>
        <taxon>Pseudomonadati</taxon>
        <taxon>Pseudomonadota</taxon>
        <taxon>Betaproteobacteria</taxon>
        <taxon>Rhodocyclales</taxon>
        <taxon>Zoogloeaceae</taxon>
        <taxon>Uliginosibacterium</taxon>
    </lineage>
</organism>
<dbReference type="InterPro" id="IPR028098">
    <property type="entry name" value="Glyco_trans_4-like_N"/>
</dbReference>
<sequence>MKILLVIPTVHGGGAEQVAAVLAREWSSAHLLRVMAWHVGAEQLDFGVPVEDLRLPAQTSASAKLRVFRRRVELVGQAVEGFRPDVVMAFMDEAGLVCSAAALAGGWRERLIVSMHHNPRWLGRSRRLLLAAAYRVPAAVVGVSQGVRSEMARSLHLDPIRLHDIPNPLVLRDDEGEQASRAVAARFAPGFLLFVGRLDRHTKGLDTLIDAFASLPRERPPLVIVGDGPDRAWLDGEVGRRGLADVHCVGWQADPHPFYRRAGVFVMSSRFEGWSNVLMEAMGQGCPVVATDCPYGPAEILGQEFQALQVPVDEPARLAAAIERLVALGDAGRRELGQSLRRRASRFAAPDVAARWLALAASLPGRHT</sequence>
<dbReference type="Proteomes" id="UP001548590">
    <property type="component" value="Unassembled WGS sequence"/>
</dbReference>
<dbReference type="GO" id="GO:0016757">
    <property type="term" value="F:glycosyltransferase activity"/>
    <property type="evidence" value="ECO:0007669"/>
    <property type="project" value="UniProtKB-KW"/>
</dbReference>
<dbReference type="SUPFAM" id="SSF53756">
    <property type="entry name" value="UDP-Glycosyltransferase/glycogen phosphorylase"/>
    <property type="match status" value="1"/>
</dbReference>
<evidence type="ECO:0000313" key="4">
    <source>
        <dbReference type="EMBL" id="MET1488194.1"/>
    </source>
</evidence>
<evidence type="ECO:0000256" key="1">
    <source>
        <dbReference type="ARBA" id="ARBA00022676"/>
    </source>
</evidence>
<keyword evidence="2 4" id="KW-0808">Transferase</keyword>
<dbReference type="CDD" id="cd03811">
    <property type="entry name" value="GT4_GT28_WabH-like"/>
    <property type="match status" value="1"/>
</dbReference>